<dbReference type="OrthoDB" id="4456959at2759"/>
<accession>G9P8J6</accession>
<evidence type="ECO:0000256" key="6">
    <source>
        <dbReference type="SAM" id="MobiDB-lite"/>
    </source>
</evidence>
<dbReference type="PANTHER" id="PTHR47338:SF23">
    <property type="entry name" value="ZN(II)2CYS6 TRANSCRIPTION FACTOR (EUROFUNG)"/>
    <property type="match status" value="1"/>
</dbReference>
<dbReference type="EMBL" id="ABDG02000027">
    <property type="protein sequence ID" value="EHK41773.1"/>
    <property type="molecule type" value="Genomic_DNA"/>
</dbReference>
<keyword evidence="9" id="KW-1185">Reference proteome</keyword>
<dbReference type="HOGENOM" id="CLU_009941_1_0_1"/>
<dbReference type="STRING" id="452589.G9P8J6"/>
<dbReference type="GO" id="GO:0005634">
    <property type="term" value="C:nucleus"/>
    <property type="evidence" value="ECO:0007669"/>
    <property type="project" value="UniProtKB-SubCell"/>
</dbReference>
<dbReference type="OMA" id="CEGALWQ"/>
<dbReference type="SMART" id="SM00906">
    <property type="entry name" value="Fungal_trans"/>
    <property type="match status" value="1"/>
</dbReference>
<feature type="domain" description="Zn(2)-C6 fungal-type" evidence="7">
    <location>
        <begin position="2"/>
        <end position="31"/>
    </location>
</feature>
<dbReference type="SUPFAM" id="SSF57701">
    <property type="entry name" value="Zn2/Cys6 DNA-binding domain"/>
    <property type="match status" value="1"/>
</dbReference>
<dbReference type="InterPro" id="IPR036864">
    <property type="entry name" value="Zn2-C6_fun-type_DNA-bd_sf"/>
</dbReference>
<evidence type="ECO:0000256" key="3">
    <source>
        <dbReference type="ARBA" id="ARBA00023015"/>
    </source>
</evidence>
<dbReference type="InterPro" id="IPR050815">
    <property type="entry name" value="TF_fung"/>
</dbReference>
<comment type="caution">
    <text evidence="8">The sequence shown here is derived from an EMBL/GenBank/DDBJ whole genome shotgun (WGS) entry which is preliminary data.</text>
</comment>
<dbReference type="AlphaFoldDB" id="G9P8J6"/>
<keyword evidence="2" id="KW-0479">Metal-binding</keyword>
<dbReference type="eggNOG" id="ENOG502SK3B">
    <property type="taxonomic scope" value="Eukaryota"/>
</dbReference>
<dbReference type="PROSITE" id="PS50048">
    <property type="entry name" value="ZN2_CY6_FUNGAL_2"/>
    <property type="match status" value="1"/>
</dbReference>
<dbReference type="Proteomes" id="UP000005426">
    <property type="component" value="Unassembled WGS sequence"/>
</dbReference>
<dbReference type="PROSITE" id="PS00463">
    <property type="entry name" value="ZN2_CY6_FUNGAL_1"/>
    <property type="match status" value="1"/>
</dbReference>
<evidence type="ECO:0000256" key="1">
    <source>
        <dbReference type="ARBA" id="ARBA00004123"/>
    </source>
</evidence>
<dbReference type="Pfam" id="PF04082">
    <property type="entry name" value="Fungal_trans"/>
    <property type="match status" value="1"/>
</dbReference>
<keyword evidence="5" id="KW-0539">Nucleus</keyword>
<dbReference type="InterPro" id="IPR007219">
    <property type="entry name" value="XnlR_reg_dom"/>
</dbReference>
<dbReference type="CDD" id="cd00067">
    <property type="entry name" value="GAL4"/>
    <property type="match status" value="1"/>
</dbReference>
<reference evidence="8 9" key="1">
    <citation type="journal article" date="2011" name="Genome Biol.">
        <title>Comparative genome sequence analysis underscores mycoparasitism as the ancestral life style of Trichoderma.</title>
        <authorList>
            <person name="Kubicek C.P."/>
            <person name="Herrera-Estrella A."/>
            <person name="Seidl-Seiboth V."/>
            <person name="Martinez D.A."/>
            <person name="Druzhinina I.S."/>
            <person name="Thon M."/>
            <person name="Zeilinger S."/>
            <person name="Casas-Flores S."/>
            <person name="Horwitz B.A."/>
            <person name="Mukherjee P.K."/>
            <person name="Mukherjee M."/>
            <person name="Kredics L."/>
            <person name="Alcaraz L.D."/>
            <person name="Aerts A."/>
            <person name="Antal Z."/>
            <person name="Atanasova L."/>
            <person name="Cervantes-Badillo M.G."/>
            <person name="Challacombe J."/>
            <person name="Chertkov O."/>
            <person name="McCluskey K."/>
            <person name="Coulpier F."/>
            <person name="Deshpande N."/>
            <person name="von Doehren H."/>
            <person name="Ebbole D.J."/>
            <person name="Esquivel-Naranjo E.U."/>
            <person name="Fekete E."/>
            <person name="Flipphi M."/>
            <person name="Glaser F."/>
            <person name="Gomez-Rodriguez E.Y."/>
            <person name="Gruber S."/>
            <person name="Han C."/>
            <person name="Henrissat B."/>
            <person name="Hermosa R."/>
            <person name="Hernandez-Onate M."/>
            <person name="Karaffa L."/>
            <person name="Kosti I."/>
            <person name="Le Crom S."/>
            <person name="Lindquist E."/>
            <person name="Lucas S."/>
            <person name="Luebeck M."/>
            <person name="Luebeck P.S."/>
            <person name="Margeot A."/>
            <person name="Metz B."/>
            <person name="Misra M."/>
            <person name="Nevalainen H."/>
            <person name="Omann M."/>
            <person name="Packer N."/>
            <person name="Perrone G."/>
            <person name="Uresti-Rivera E.E."/>
            <person name="Salamov A."/>
            <person name="Schmoll M."/>
            <person name="Seiboth B."/>
            <person name="Shapiro H."/>
            <person name="Sukno S."/>
            <person name="Tamayo-Ramos J.A."/>
            <person name="Tisch D."/>
            <person name="Wiest A."/>
            <person name="Wilkinson H.H."/>
            <person name="Zhang M."/>
            <person name="Coutinho P.M."/>
            <person name="Kenerley C.M."/>
            <person name="Monte E."/>
            <person name="Baker S.E."/>
            <person name="Grigoriev I.V."/>
        </authorList>
    </citation>
    <scope>NUCLEOTIDE SEQUENCE [LARGE SCALE GENOMIC DNA]</scope>
    <source>
        <strain evidence="9">ATCC 20476 / IMI 206040</strain>
    </source>
</reference>
<evidence type="ECO:0000259" key="7">
    <source>
        <dbReference type="PROSITE" id="PS50048"/>
    </source>
</evidence>
<dbReference type="InterPro" id="IPR001138">
    <property type="entry name" value="Zn2Cys6_DnaBD"/>
</dbReference>
<feature type="region of interest" description="Disordered" evidence="6">
    <location>
        <begin position="118"/>
        <end position="156"/>
    </location>
</feature>
<gene>
    <name evidence="8" type="ORF">TRIATDRAFT_11189</name>
</gene>
<evidence type="ECO:0000256" key="2">
    <source>
        <dbReference type="ARBA" id="ARBA00022723"/>
    </source>
</evidence>
<evidence type="ECO:0000256" key="5">
    <source>
        <dbReference type="ARBA" id="ARBA00023242"/>
    </source>
</evidence>
<feature type="non-terminal residue" evidence="8">
    <location>
        <position position="1"/>
    </location>
</feature>
<comment type="subcellular location">
    <subcellularLocation>
        <location evidence="1">Nucleus</location>
    </subcellularLocation>
</comment>
<proteinExistence type="predicted"/>
<feature type="non-terminal residue" evidence="8">
    <location>
        <position position="619"/>
    </location>
</feature>
<dbReference type="GO" id="GO:0000981">
    <property type="term" value="F:DNA-binding transcription factor activity, RNA polymerase II-specific"/>
    <property type="evidence" value="ECO:0007669"/>
    <property type="project" value="InterPro"/>
</dbReference>
<dbReference type="Gene3D" id="4.10.240.10">
    <property type="entry name" value="Zn(2)-C6 fungal-type DNA-binding domain"/>
    <property type="match status" value="1"/>
</dbReference>
<evidence type="ECO:0000313" key="8">
    <source>
        <dbReference type="EMBL" id="EHK41773.1"/>
    </source>
</evidence>
<dbReference type="GO" id="GO:0003677">
    <property type="term" value="F:DNA binding"/>
    <property type="evidence" value="ECO:0007669"/>
    <property type="project" value="InterPro"/>
</dbReference>
<dbReference type="GO" id="GO:0006351">
    <property type="term" value="P:DNA-templated transcription"/>
    <property type="evidence" value="ECO:0007669"/>
    <property type="project" value="InterPro"/>
</dbReference>
<dbReference type="GO" id="GO:0008270">
    <property type="term" value="F:zinc ion binding"/>
    <property type="evidence" value="ECO:0007669"/>
    <property type="project" value="InterPro"/>
</dbReference>
<name>G9P8J6_HYPAI</name>
<organism evidence="8 9">
    <name type="scientific">Hypocrea atroviridis (strain ATCC 20476 / IMI 206040)</name>
    <name type="common">Trichoderma atroviride</name>
    <dbReference type="NCBI Taxonomy" id="452589"/>
    <lineage>
        <taxon>Eukaryota</taxon>
        <taxon>Fungi</taxon>
        <taxon>Dikarya</taxon>
        <taxon>Ascomycota</taxon>
        <taxon>Pezizomycotina</taxon>
        <taxon>Sordariomycetes</taxon>
        <taxon>Hypocreomycetidae</taxon>
        <taxon>Hypocreales</taxon>
        <taxon>Hypocreaceae</taxon>
        <taxon>Trichoderma</taxon>
    </lineage>
</organism>
<keyword evidence="4" id="KW-0804">Transcription</keyword>
<protein>
    <recommendedName>
        <fullName evidence="7">Zn(2)-C6 fungal-type domain-containing protein</fullName>
    </recommendedName>
</protein>
<evidence type="ECO:0000313" key="9">
    <source>
        <dbReference type="Proteomes" id="UP000005426"/>
    </source>
</evidence>
<evidence type="ECO:0000256" key="4">
    <source>
        <dbReference type="ARBA" id="ARBA00023163"/>
    </source>
</evidence>
<keyword evidence="3" id="KW-0805">Transcription regulation</keyword>
<dbReference type="PANTHER" id="PTHR47338">
    <property type="entry name" value="ZN(II)2CYS6 TRANSCRIPTION FACTOR (EUROFUNG)-RELATED"/>
    <property type="match status" value="1"/>
</dbReference>
<dbReference type="SMART" id="SM00066">
    <property type="entry name" value="GAL4"/>
    <property type="match status" value="1"/>
</dbReference>
<sequence>PSCQSCRRKKARCSRQQPCDQCLKYHFECIYDEKKSKPGLRMGAIEHLTQRVTILENMFLGQGVLWQQVWKCLDSLGVQQLPSDSGCSPGHGSDREESNLREHTLRLRHTLSSLASQATGDLSDCDNPSPKRRRTQEERPKTQRGDSGEFGHDEELPPDDLIDALVEIYFTRIHPWIPMLHVREFRERMATPSKRQRLTTIFHAIVSLCVRFSHDPRLDEPEARSRYARRCRQIVIIRSMESFSVENLQALIICAFDVIGSGRGPSAWSIVGSMARTAEQLQLSIEDEESHSPSGALIKRIAFLPPCKSWKEVEERRRIFWNVFLMDRFCSIATGWNCSLTSADVKRRLPCEGALWEEGEPLKTPTPYFGIADQSVNMKAAGALPTARPEDEDPSSLGGFAYCIEATESLSLVTTFFLQQAVDVSKMRDVQLWLMKFKQLDLRLVQWKLFLPERWREACVLNDGIMDPNLTLAHITHNTAVVLLHQGIAYPSAEWQATTIRLPSASSAETCLAAATEVAIIADKFLQCSPILTNPQFAFCLFICGRMLLAHAIHYNCPLAPEFESLISSLGEISTRCNGPHTTAVAPDNLASKFAARLDQARQQGAEPLDIREAAYSQS</sequence>
<dbReference type="Pfam" id="PF00172">
    <property type="entry name" value="Zn_clus"/>
    <property type="match status" value="1"/>
</dbReference>
<feature type="compositionally biased region" description="Basic and acidic residues" evidence="6">
    <location>
        <begin position="135"/>
        <end position="155"/>
    </location>
</feature>
<dbReference type="CDD" id="cd12148">
    <property type="entry name" value="fungal_TF_MHR"/>
    <property type="match status" value="1"/>
</dbReference>